<proteinExistence type="predicted"/>
<comment type="caution">
    <text evidence="2">The sequence shown here is derived from an EMBL/GenBank/DDBJ whole genome shotgun (WGS) entry which is preliminary data.</text>
</comment>
<evidence type="ECO:0000313" key="2">
    <source>
        <dbReference type="EMBL" id="KAH9421910.1"/>
    </source>
</evidence>
<sequence length="74" mass="9305">MKKYRLKYHKKNPTPKQTNKQTKNHNVKIYRKKRIALYYCEKKARDHCRRRRLCRNQHHWKKTRTTNTDIVPNI</sequence>
<protein>
    <submittedName>
        <fullName evidence="2">Uncharacterized protein</fullName>
    </submittedName>
</protein>
<organism evidence="2 3">
    <name type="scientific">Dermatophagoides pteronyssinus</name>
    <name type="common">European house dust mite</name>
    <dbReference type="NCBI Taxonomy" id="6956"/>
    <lineage>
        <taxon>Eukaryota</taxon>
        <taxon>Metazoa</taxon>
        <taxon>Ecdysozoa</taxon>
        <taxon>Arthropoda</taxon>
        <taxon>Chelicerata</taxon>
        <taxon>Arachnida</taxon>
        <taxon>Acari</taxon>
        <taxon>Acariformes</taxon>
        <taxon>Sarcoptiformes</taxon>
        <taxon>Astigmata</taxon>
        <taxon>Psoroptidia</taxon>
        <taxon>Analgoidea</taxon>
        <taxon>Pyroglyphidae</taxon>
        <taxon>Dermatophagoidinae</taxon>
        <taxon>Dermatophagoides</taxon>
    </lineage>
</organism>
<keyword evidence="3" id="KW-1185">Reference proteome</keyword>
<dbReference type="EMBL" id="NJHN03000037">
    <property type="protein sequence ID" value="KAH9421910.1"/>
    <property type="molecule type" value="Genomic_DNA"/>
</dbReference>
<reference evidence="2 3" key="1">
    <citation type="journal article" date="2018" name="J. Allergy Clin. Immunol.">
        <title>High-quality assembly of Dermatophagoides pteronyssinus genome and transcriptome reveals a wide range of novel allergens.</title>
        <authorList>
            <person name="Liu X.Y."/>
            <person name="Yang K.Y."/>
            <person name="Wang M.Q."/>
            <person name="Kwok J.S."/>
            <person name="Zeng X."/>
            <person name="Yang Z."/>
            <person name="Xiao X.J."/>
            <person name="Lau C.P."/>
            <person name="Li Y."/>
            <person name="Huang Z.M."/>
            <person name="Ba J.G."/>
            <person name="Yim A.K."/>
            <person name="Ouyang C.Y."/>
            <person name="Ngai S.M."/>
            <person name="Chan T.F."/>
            <person name="Leung E.L."/>
            <person name="Liu L."/>
            <person name="Liu Z.G."/>
            <person name="Tsui S.K."/>
        </authorList>
    </citation>
    <scope>NUCLEOTIDE SEQUENCE [LARGE SCALE GENOMIC DNA]</scope>
    <source>
        <strain evidence="2">Derp</strain>
    </source>
</reference>
<gene>
    <name evidence="2" type="ORF">DERP_002200</name>
</gene>
<reference evidence="2 3" key="2">
    <citation type="journal article" date="2022" name="Mol. Biol. Evol.">
        <title>Comparative Genomics Reveals Insights into the Divergent Evolution of Astigmatic Mites and Household Pest Adaptations.</title>
        <authorList>
            <person name="Xiong Q."/>
            <person name="Wan A.T."/>
            <person name="Liu X."/>
            <person name="Fung C.S."/>
            <person name="Xiao X."/>
            <person name="Malainual N."/>
            <person name="Hou J."/>
            <person name="Wang L."/>
            <person name="Wang M."/>
            <person name="Yang K.Y."/>
            <person name="Cui Y."/>
            <person name="Leung E.L."/>
            <person name="Nong W."/>
            <person name="Shin S.K."/>
            <person name="Au S.W."/>
            <person name="Jeong K.Y."/>
            <person name="Chew F.T."/>
            <person name="Hui J.H."/>
            <person name="Leung T.F."/>
            <person name="Tungtrongchitr A."/>
            <person name="Zhong N."/>
            <person name="Liu Z."/>
            <person name="Tsui S.K."/>
        </authorList>
    </citation>
    <scope>NUCLEOTIDE SEQUENCE [LARGE SCALE GENOMIC DNA]</scope>
    <source>
        <strain evidence="2">Derp</strain>
    </source>
</reference>
<evidence type="ECO:0000313" key="3">
    <source>
        <dbReference type="Proteomes" id="UP000887458"/>
    </source>
</evidence>
<feature type="region of interest" description="Disordered" evidence="1">
    <location>
        <begin position="1"/>
        <end position="24"/>
    </location>
</feature>
<name>A0ABQ8JH18_DERPT</name>
<dbReference type="Proteomes" id="UP000887458">
    <property type="component" value="Unassembled WGS sequence"/>
</dbReference>
<accession>A0ABQ8JH18</accession>
<evidence type="ECO:0000256" key="1">
    <source>
        <dbReference type="SAM" id="MobiDB-lite"/>
    </source>
</evidence>
<feature type="compositionally biased region" description="Basic residues" evidence="1">
    <location>
        <begin position="1"/>
        <end position="13"/>
    </location>
</feature>